<evidence type="ECO:0000256" key="4">
    <source>
        <dbReference type="RuleBase" id="RU004514"/>
    </source>
</evidence>
<feature type="modified residue" description="N6-(pyridoxal phosphate)lysine" evidence="2 3">
    <location>
        <position position="36"/>
    </location>
</feature>
<dbReference type="Pfam" id="PF01168">
    <property type="entry name" value="Ala_racemase_N"/>
    <property type="match status" value="1"/>
</dbReference>
<dbReference type="HAMAP" id="MF_02087">
    <property type="entry name" value="PLP_homeostasis"/>
    <property type="match status" value="1"/>
</dbReference>
<dbReference type="PIRSF" id="PIRSF004848">
    <property type="entry name" value="YBL036c_PLPDEIII"/>
    <property type="match status" value="1"/>
</dbReference>
<dbReference type="FunFam" id="3.20.20.10:FF:000018">
    <property type="entry name" value="Pyridoxal phosphate homeostasis protein"/>
    <property type="match status" value="1"/>
</dbReference>
<dbReference type="EMBL" id="NVVJ01000003">
    <property type="protein sequence ID" value="PCJ28235.1"/>
    <property type="molecule type" value="Genomic_DNA"/>
</dbReference>
<dbReference type="Gene3D" id="3.20.20.10">
    <property type="entry name" value="Alanine racemase"/>
    <property type="match status" value="1"/>
</dbReference>
<dbReference type="InterPro" id="IPR029066">
    <property type="entry name" value="PLP-binding_barrel"/>
</dbReference>
<dbReference type="CDD" id="cd06824">
    <property type="entry name" value="PLPDE_III_Yggs_like"/>
    <property type="match status" value="1"/>
</dbReference>
<protein>
    <recommendedName>
        <fullName evidence="2">Pyridoxal phosphate homeostasis protein</fullName>
        <shortName evidence="2">PLP homeostasis protein</shortName>
    </recommendedName>
</protein>
<comment type="cofactor">
    <cofactor evidence="3">
        <name>pyridoxal 5'-phosphate</name>
        <dbReference type="ChEBI" id="CHEBI:597326"/>
    </cofactor>
</comment>
<name>A0A2A5B9U9_9GAMM</name>
<comment type="function">
    <text evidence="2">Pyridoxal 5'-phosphate (PLP)-binding protein, which is involved in PLP homeostasis.</text>
</comment>
<dbReference type="PANTHER" id="PTHR10146">
    <property type="entry name" value="PROLINE SYNTHETASE CO-TRANSCRIBED BACTERIAL HOMOLOG PROTEIN"/>
    <property type="match status" value="1"/>
</dbReference>
<sequence>MTIVAENINHFTARLRLLEQRYGRPANSVNLLAVSKRQSIEKITEAHNAGQKDFGENYLQEAVEKIQKLQALNLTWHFIGPIQANKTRAITEHFQWVHSVDRAKIALRLSEQRKDNSSKLNVCVQVNLSNEASKAGVTLEEAKALCEYISKLSNLSLRGLMAIPAPQSEPAAQRASFQLLTTEFTKLQVLYAEMDTLSMGMSADYEAAIAEGSSLIRIGTAIFGARA</sequence>
<feature type="domain" description="Alanine racemase N-terminal" evidence="5">
    <location>
        <begin position="9"/>
        <end position="226"/>
    </location>
</feature>
<organism evidence="6 7">
    <name type="scientific">SAR86 cluster bacterium</name>
    <dbReference type="NCBI Taxonomy" id="2030880"/>
    <lineage>
        <taxon>Bacteria</taxon>
        <taxon>Pseudomonadati</taxon>
        <taxon>Pseudomonadota</taxon>
        <taxon>Gammaproteobacteria</taxon>
        <taxon>SAR86 cluster</taxon>
    </lineage>
</organism>
<gene>
    <name evidence="6" type="ORF">COA96_01635</name>
</gene>
<evidence type="ECO:0000256" key="1">
    <source>
        <dbReference type="ARBA" id="ARBA00022898"/>
    </source>
</evidence>
<comment type="caution">
    <text evidence="6">The sequence shown here is derived from an EMBL/GenBank/DDBJ whole genome shotgun (WGS) entry which is preliminary data.</text>
</comment>
<dbReference type="SUPFAM" id="SSF51419">
    <property type="entry name" value="PLP-binding barrel"/>
    <property type="match status" value="1"/>
</dbReference>
<evidence type="ECO:0000259" key="5">
    <source>
        <dbReference type="Pfam" id="PF01168"/>
    </source>
</evidence>
<dbReference type="PROSITE" id="PS01211">
    <property type="entry name" value="UPF0001"/>
    <property type="match status" value="1"/>
</dbReference>
<dbReference type="PANTHER" id="PTHR10146:SF14">
    <property type="entry name" value="PYRIDOXAL PHOSPHATE HOMEOSTASIS PROTEIN"/>
    <property type="match status" value="1"/>
</dbReference>
<dbReference type="AlphaFoldDB" id="A0A2A5B9U9"/>
<evidence type="ECO:0000256" key="2">
    <source>
        <dbReference type="HAMAP-Rule" id="MF_02087"/>
    </source>
</evidence>
<dbReference type="InterPro" id="IPR011078">
    <property type="entry name" value="PyrdxlP_homeostasis"/>
</dbReference>
<dbReference type="NCBIfam" id="TIGR00044">
    <property type="entry name" value="YggS family pyridoxal phosphate-dependent enzyme"/>
    <property type="match status" value="1"/>
</dbReference>
<evidence type="ECO:0000313" key="6">
    <source>
        <dbReference type="EMBL" id="PCJ28235.1"/>
    </source>
</evidence>
<dbReference type="Proteomes" id="UP000218327">
    <property type="component" value="Unassembled WGS sequence"/>
</dbReference>
<reference evidence="7" key="1">
    <citation type="submission" date="2017-08" db="EMBL/GenBank/DDBJ databases">
        <title>A dynamic microbial community with high functional redundancy inhabits the cold, oxic subseafloor aquifer.</title>
        <authorList>
            <person name="Tully B.J."/>
            <person name="Wheat C.G."/>
            <person name="Glazer B.T."/>
            <person name="Huber J.A."/>
        </authorList>
    </citation>
    <scope>NUCLEOTIDE SEQUENCE [LARGE SCALE GENOMIC DNA]</scope>
</reference>
<keyword evidence="1 2" id="KW-0663">Pyridoxal phosphate</keyword>
<accession>A0A2A5B9U9</accession>
<comment type="similarity">
    <text evidence="2 4">Belongs to the pyridoxal phosphate-binding protein YggS/PROSC family.</text>
</comment>
<evidence type="ECO:0000256" key="3">
    <source>
        <dbReference type="PIRSR" id="PIRSR004848-1"/>
    </source>
</evidence>
<dbReference type="GO" id="GO:0030170">
    <property type="term" value="F:pyridoxal phosphate binding"/>
    <property type="evidence" value="ECO:0007669"/>
    <property type="project" value="UniProtKB-UniRule"/>
</dbReference>
<evidence type="ECO:0000313" key="7">
    <source>
        <dbReference type="Proteomes" id="UP000218327"/>
    </source>
</evidence>
<proteinExistence type="inferred from homology"/>
<dbReference type="InterPro" id="IPR001608">
    <property type="entry name" value="Ala_racemase_N"/>
</dbReference>